<reference evidence="17" key="1">
    <citation type="submission" date="2014-08" db="EMBL/GenBank/DDBJ databases">
        <authorList>
            <person name="Sharma Rahul"/>
            <person name="Thines Marco"/>
        </authorList>
    </citation>
    <scope>NUCLEOTIDE SEQUENCE</scope>
</reference>
<dbReference type="GO" id="GO:0005758">
    <property type="term" value="C:mitochondrial intermembrane space"/>
    <property type="evidence" value="ECO:0007669"/>
    <property type="project" value="UniProtKB-SubCell"/>
</dbReference>
<keyword evidence="11" id="KW-0496">Mitochondrion</keyword>
<keyword evidence="12" id="KW-0472">Membrane</keyword>
<comment type="subunit">
    <text evidence="5">Mammalian complex I is composed of 45 different subunits. This is a component of the iron-sulfur (IP) fragment of the enzyme.</text>
</comment>
<feature type="disulfide bond" evidence="16">
    <location>
        <begin position="14"/>
        <end position="44"/>
    </location>
</feature>
<evidence type="ECO:0000256" key="4">
    <source>
        <dbReference type="ARBA" id="ARBA00007372"/>
    </source>
</evidence>
<comment type="subcellular location">
    <subcellularLocation>
        <location evidence="3">Mitochondrion inner membrane</location>
        <topology evidence="3">Peripheral membrane protein</topology>
    </subcellularLocation>
    <subcellularLocation>
        <location evidence="2">Mitochondrion intermembrane space</location>
    </subcellularLocation>
</comment>
<dbReference type="Pfam" id="PF10200">
    <property type="entry name" value="Ndufs5"/>
    <property type="match status" value="1"/>
</dbReference>
<evidence type="ECO:0000256" key="3">
    <source>
        <dbReference type="ARBA" id="ARBA00004637"/>
    </source>
</evidence>
<evidence type="ECO:0000256" key="6">
    <source>
        <dbReference type="ARBA" id="ARBA00013482"/>
    </source>
</evidence>
<evidence type="ECO:0000256" key="16">
    <source>
        <dbReference type="PIRSR" id="PIRSR619342-50"/>
    </source>
</evidence>
<dbReference type="InterPro" id="IPR019342">
    <property type="entry name" value="NADH_UbQ_OxRdtase_FeS-su5"/>
</dbReference>
<name>A0A0F7STB1_PHARH</name>
<evidence type="ECO:0000256" key="8">
    <source>
        <dbReference type="ARBA" id="ARBA00022660"/>
    </source>
</evidence>
<organism evidence="17">
    <name type="scientific">Phaffia rhodozyma</name>
    <name type="common">Yeast</name>
    <name type="synonym">Xanthophyllomyces dendrorhous</name>
    <dbReference type="NCBI Taxonomy" id="264483"/>
    <lineage>
        <taxon>Eukaryota</taxon>
        <taxon>Fungi</taxon>
        <taxon>Dikarya</taxon>
        <taxon>Basidiomycota</taxon>
        <taxon>Agaricomycotina</taxon>
        <taxon>Tremellomycetes</taxon>
        <taxon>Cystofilobasidiales</taxon>
        <taxon>Mrakiaceae</taxon>
        <taxon>Phaffia</taxon>
    </lineage>
</organism>
<keyword evidence="8" id="KW-0679">Respiratory chain</keyword>
<dbReference type="CDD" id="cd24141">
    <property type="entry name" value="NDUFS5-like"/>
    <property type="match status" value="1"/>
</dbReference>
<keyword evidence="9" id="KW-0999">Mitochondrion inner membrane</keyword>
<dbReference type="PANTHER" id="PTHR15224:SF1">
    <property type="entry name" value="NADH DEHYDROGENASE [UBIQUINONE] IRON-SULFUR PROTEIN 5"/>
    <property type="match status" value="1"/>
</dbReference>
<evidence type="ECO:0000256" key="5">
    <source>
        <dbReference type="ARBA" id="ARBA00011261"/>
    </source>
</evidence>
<keyword evidence="13 16" id="KW-1015">Disulfide bond</keyword>
<dbReference type="EMBL" id="LN483142">
    <property type="protein sequence ID" value="CED83278.1"/>
    <property type="molecule type" value="Genomic_DNA"/>
</dbReference>
<proteinExistence type="inferred from homology"/>
<evidence type="ECO:0000256" key="14">
    <source>
        <dbReference type="ARBA" id="ARBA00031222"/>
    </source>
</evidence>
<evidence type="ECO:0000256" key="13">
    <source>
        <dbReference type="ARBA" id="ARBA00023157"/>
    </source>
</evidence>
<evidence type="ECO:0000256" key="2">
    <source>
        <dbReference type="ARBA" id="ARBA00004569"/>
    </source>
</evidence>
<evidence type="ECO:0000256" key="15">
    <source>
        <dbReference type="ARBA" id="ARBA00032739"/>
    </source>
</evidence>
<dbReference type="PANTHER" id="PTHR15224">
    <property type="entry name" value="NADH DEHYDROGENASE [UBIQUINONE] IRON-SULFUR PROTEIN 5"/>
    <property type="match status" value="1"/>
</dbReference>
<evidence type="ECO:0000256" key="9">
    <source>
        <dbReference type="ARBA" id="ARBA00022792"/>
    </source>
</evidence>
<evidence type="ECO:0000313" key="17">
    <source>
        <dbReference type="EMBL" id="CED83278.1"/>
    </source>
</evidence>
<evidence type="ECO:0000256" key="1">
    <source>
        <dbReference type="ARBA" id="ARBA00003195"/>
    </source>
</evidence>
<dbReference type="GO" id="GO:0005743">
    <property type="term" value="C:mitochondrial inner membrane"/>
    <property type="evidence" value="ECO:0007669"/>
    <property type="project" value="UniProtKB-SubCell"/>
</dbReference>
<evidence type="ECO:0000256" key="11">
    <source>
        <dbReference type="ARBA" id="ARBA00023128"/>
    </source>
</evidence>
<comment type="similarity">
    <text evidence="4">Belongs to the complex I NDUFS5 subunit family.</text>
</comment>
<feature type="disulfide bond" evidence="16">
    <location>
        <begin position="24"/>
        <end position="34"/>
    </location>
</feature>
<protein>
    <recommendedName>
        <fullName evidence="6">NADH dehydrogenase [ubiquinone] iron-sulfur protein 5</fullName>
    </recommendedName>
    <alternativeName>
        <fullName evidence="14">Complex I-15 kDa</fullName>
    </alternativeName>
    <alternativeName>
        <fullName evidence="15">NADH-ubiquinone oxidoreductase 15 kDa subunit</fullName>
    </alternativeName>
</protein>
<evidence type="ECO:0000256" key="12">
    <source>
        <dbReference type="ARBA" id="ARBA00023136"/>
    </source>
</evidence>
<dbReference type="AlphaFoldDB" id="A0A0F7STB1"/>
<comment type="function">
    <text evidence="1">Accessory subunit of the mitochondrial membrane respiratory chain NADH dehydrogenase (Complex I), that is believed not to be involved in catalysis. Complex I functions in the transfer of electrons from NADH to the respiratory chain. The immediate electron acceptor for the enzyme is believed to be ubiquinone.</text>
</comment>
<keyword evidence="10" id="KW-0249">Electron transport</keyword>
<keyword evidence="7" id="KW-0813">Transport</keyword>
<accession>A0A0F7STB1</accession>
<evidence type="ECO:0000256" key="10">
    <source>
        <dbReference type="ARBA" id="ARBA00022982"/>
    </source>
</evidence>
<dbReference type="GO" id="GO:0032981">
    <property type="term" value="P:mitochondrial respiratory chain complex I assembly"/>
    <property type="evidence" value="ECO:0007669"/>
    <property type="project" value="TreeGrafter"/>
</dbReference>
<sequence>MASGQSLKGGLTPCFVFWQDFTRCYAGTDNPKDCTLFREDYQECLHNKKEHARSEAIHAQYAKNLEKEGKSQKEIAQALKLGLAVSVGLIEGHGYEKEGSSESG</sequence>
<evidence type="ECO:0000256" key="7">
    <source>
        <dbReference type="ARBA" id="ARBA00022448"/>
    </source>
</evidence>